<name>A0A2N6NS10_BEABA</name>
<dbReference type="Proteomes" id="UP000235728">
    <property type="component" value="Unassembled WGS sequence"/>
</dbReference>
<dbReference type="AlphaFoldDB" id="A0A2N6NS10"/>
<reference evidence="1 2" key="1">
    <citation type="journal article" date="2016" name="Appl. Microbiol. Biotechnol.">
        <title>Characterization of T-DNA insertion mutants with decreased virulence in the entomopathogenic fungus Beauveria bassiana JEF-007.</title>
        <authorList>
            <person name="Kim S."/>
            <person name="Lee S.J."/>
            <person name="Nai Y.S."/>
            <person name="Yu J.S."/>
            <person name="Lee M.R."/>
            <person name="Yang Y.T."/>
            <person name="Kim J.S."/>
        </authorList>
    </citation>
    <scope>NUCLEOTIDE SEQUENCE [LARGE SCALE GENOMIC DNA]</scope>
    <source>
        <strain evidence="1 2">JEF-007</strain>
    </source>
</reference>
<gene>
    <name evidence="1" type="ORF">BM221_004705</name>
</gene>
<dbReference type="EMBL" id="MRVG01000004">
    <property type="protein sequence ID" value="PMB70057.1"/>
    <property type="molecule type" value="Genomic_DNA"/>
</dbReference>
<proteinExistence type="predicted"/>
<accession>A0A2N6NS10</accession>
<evidence type="ECO:0000313" key="1">
    <source>
        <dbReference type="EMBL" id="PMB70057.1"/>
    </source>
</evidence>
<protein>
    <submittedName>
        <fullName evidence="1">Uncharacterized protein</fullName>
    </submittedName>
</protein>
<sequence>MSVCVYFADENFRLSHALEFAPDGVMWVESFIAFEPAPEFNRPSGYGQHGFGPDWGLLGFAQLHLGGGLVDGVAEIKMRPQASGGARYRQRHLLPLFWVRGKPSSAKVLIN</sequence>
<comment type="caution">
    <text evidence="1">The sequence shown here is derived from an EMBL/GenBank/DDBJ whole genome shotgun (WGS) entry which is preliminary data.</text>
</comment>
<evidence type="ECO:0000313" key="2">
    <source>
        <dbReference type="Proteomes" id="UP000235728"/>
    </source>
</evidence>
<organism evidence="1 2">
    <name type="scientific">Beauveria bassiana</name>
    <name type="common">White muscardine disease fungus</name>
    <name type="synonym">Tritirachium shiotae</name>
    <dbReference type="NCBI Taxonomy" id="176275"/>
    <lineage>
        <taxon>Eukaryota</taxon>
        <taxon>Fungi</taxon>
        <taxon>Dikarya</taxon>
        <taxon>Ascomycota</taxon>
        <taxon>Pezizomycotina</taxon>
        <taxon>Sordariomycetes</taxon>
        <taxon>Hypocreomycetidae</taxon>
        <taxon>Hypocreales</taxon>
        <taxon>Cordycipitaceae</taxon>
        <taxon>Beauveria</taxon>
    </lineage>
</organism>